<reference evidence="1 2" key="1">
    <citation type="submission" date="2016-06" db="EMBL/GenBank/DDBJ databases">
        <title>Revisiting the taxonomy of the Elizabethkingia Genus based on Whole-Genome Sequencing, Optical Mapping, and MALDI-TOF.</title>
        <authorList>
            <person name="Nicholson A.C."/>
        </authorList>
    </citation>
    <scope>NUCLEOTIDE SEQUENCE [LARGE SCALE GENOMIC DNA]</scope>
    <source>
        <strain evidence="1 2">G4070</strain>
    </source>
</reference>
<dbReference type="Proteomes" id="UP000190813">
    <property type="component" value="Unassembled WGS sequence"/>
</dbReference>
<evidence type="ECO:0000313" key="2">
    <source>
        <dbReference type="Proteomes" id="UP000190813"/>
    </source>
</evidence>
<dbReference type="AlphaFoldDB" id="A0A1T3MMT8"/>
<name>A0A1T3MMT8_9FLAO</name>
<dbReference type="EMBL" id="MAHX01000013">
    <property type="protein sequence ID" value="OPC65982.1"/>
    <property type="molecule type" value="Genomic_DNA"/>
</dbReference>
<evidence type="ECO:0000313" key="1">
    <source>
        <dbReference type="EMBL" id="OPC65982.1"/>
    </source>
</evidence>
<keyword evidence="2" id="KW-1185">Reference proteome</keyword>
<comment type="caution">
    <text evidence="1">The sequence shown here is derived from an EMBL/GenBank/DDBJ whole genome shotgun (WGS) entry which is preliminary data.</text>
</comment>
<sequence length="310" mass="36473">MLKKYSNMDINLQEIYSTIYKNAVLFLKRGIKEIIQNDKEVFDPEIAIISCLYIQTSIELSLKAYLIKEVDINAILKNNMAFSSETLLEKFKQNHLKTKTYEELKNIFKDNSDLVFFTDLHFDHLTKFQLYRNKLIHLNLFLSEDEIINLKKELIFAVTHLLMPLLTDISFEFESPSEFYEEHLDRKDFNELISFQPYVDEMRRMAVEYSGLAYECINCCKKTFSPNNEICYCCNLNLEYAAGYIDCEDCEAKKAIVYDTLNIHEEGNEHSIMGVCMNCGDKMNVYECPDCEIRFTFYGQPDFEEKICKC</sequence>
<gene>
    <name evidence="1" type="ORF">BAZ10_01735</name>
</gene>
<accession>A0A1T3MMT8</accession>
<proteinExistence type="predicted"/>
<organism evidence="1 2">
    <name type="scientific">Elizabethkingia occulta</name>
    <dbReference type="NCBI Taxonomy" id="1867263"/>
    <lineage>
        <taxon>Bacteria</taxon>
        <taxon>Pseudomonadati</taxon>
        <taxon>Bacteroidota</taxon>
        <taxon>Flavobacteriia</taxon>
        <taxon>Flavobacteriales</taxon>
        <taxon>Weeksellaceae</taxon>
        <taxon>Elizabethkingia</taxon>
    </lineage>
</organism>
<protein>
    <submittedName>
        <fullName evidence="1">Uncharacterized protein</fullName>
    </submittedName>
</protein>